<name>A0A6A5YHP8_9PLEO</name>
<dbReference type="Proteomes" id="UP000799770">
    <property type="component" value="Unassembled WGS sequence"/>
</dbReference>
<organism evidence="2 3">
    <name type="scientific">Lophiotrema nucula</name>
    <dbReference type="NCBI Taxonomy" id="690887"/>
    <lineage>
        <taxon>Eukaryota</taxon>
        <taxon>Fungi</taxon>
        <taxon>Dikarya</taxon>
        <taxon>Ascomycota</taxon>
        <taxon>Pezizomycotina</taxon>
        <taxon>Dothideomycetes</taxon>
        <taxon>Pleosporomycetidae</taxon>
        <taxon>Pleosporales</taxon>
        <taxon>Lophiotremataceae</taxon>
        <taxon>Lophiotrema</taxon>
    </lineage>
</organism>
<dbReference type="AlphaFoldDB" id="A0A6A5YHP8"/>
<gene>
    <name evidence="2" type="ORF">BDV96DRAFT_654681</name>
</gene>
<keyword evidence="3" id="KW-1185">Reference proteome</keyword>
<sequence length="317" mass="35732">MHSTRLIPPQNRSGYHPGYTYPSLVRRPPRNVPIPGSIHDLNHPSRYLNLNVQYHRTETYAPGLEPTVLQRPWRDDPPPYEQPVETAVGQLMDANASADRRSLAFERLPVSRDDGPRVLRLRFKADDALVLERSSNNNSNPLALTLESSVEGVFESFKVVTSLRGDDRPSLSNTNGTTDQGRAYERRTHRRVQTAPTIRAHFDTDSGQTDSLHQNLNTKNSSDTMFHTAKLSRGRWDYLCGLLGDDRAVKCRLVYEKTSKHAVVDSAIVSRHTEGEEGCIDYDLRFEESKGALTAKLKSSTERLLKKMGIGRTEVLP</sequence>
<reference evidence="2" key="1">
    <citation type="journal article" date="2020" name="Stud. Mycol.">
        <title>101 Dothideomycetes genomes: a test case for predicting lifestyles and emergence of pathogens.</title>
        <authorList>
            <person name="Haridas S."/>
            <person name="Albert R."/>
            <person name="Binder M."/>
            <person name="Bloem J."/>
            <person name="Labutti K."/>
            <person name="Salamov A."/>
            <person name="Andreopoulos B."/>
            <person name="Baker S."/>
            <person name="Barry K."/>
            <person name="Bills G."/>
            <person name="Bluhm B."/>
            <person name="Cannon C."/>
            <person name="Castanera R."/>
            <person name="Culley D."/>
            <person name="Daum C."/>
            <person name="Ezra D."/>
            <person name="Gonzalez J."/>
            <person name="Henrissat B."/>
            <person name="Kuo A."/>
            <person name="Liang C."/>
            <person name="Lipzen A."/>
            <person name="Lutzoni F."/>
            <person name="Magnuson J."/>
            <person name="Mondo S."/>
            <person name="Nolan M."/>
            <person name="Ohm R."/>
            <person name="Pangilinan J."/>
            <person name="Park H.-J."/>
            <person name="Ramirez L."/>
            <person name="Alfaro M."/>
            <person name="Sun H."/>
            <person name="Tritt A."/>
            <person name="Yoshinaga Y."/>
            <person name="Zwiers L.-H."/>
            <person name="Turgeon B."/>
            <person name="Goodwin S."/>
            <person name="Spatafora J."/>
            <person name="Crous P."/>
            <person name="Grigoriev I."/>
        </authorList>
    </citation>
    <scope>NUCLEOTIDE SEQUENCE</scope>
    <source>
        <strain evidence="2">CBS 627.86</strain>
    </source>
</reference>
<evidence type="ECO:0000313" key="2">
    <source>
        <dbReference type="EMBL" id="KAF2106480.1"/>
    </source>
</evidence>
<feature type="region of interest" description="Disordered" evidence="1">
    <location>
        <begin position="1"/>
        <end position="28"/>
    </location>
</feature>
<accession>A0A6A5YHP8</accession>
<proteinExistence type="predicted"/>
<evidence type="ECO:0000313" key="3">
    <source>
        <dbReference type="Proteomes" id="UP000799770"/>
    </source>
</evidence>
<feature type="compositionally biased region" description="Polar residues" evidence="1">
    <location>
        <begin position="170"/>
        <end position="180"/>
    </location>
</feature>
<evidence type="ECO:0000256" key="1">
    <source>
        <dbReference type="SAM" id="MobiDB-lite"/>
    </source>
</evidence>
<protein>
    <submittedName>
        <fullName evidence="2">Uncharacterized protein</fullName>
    </submittedName>
</protein>
<feature type="region of interest" description="Disordered" evidence="1">
    <location>
        <begin position="166"/>
        <end position="192"/>
    </location>
</feature>
<dbReference type="EMBL" id="ML977362">
    <property type="protein sequence ID" value="KAF2106480.1"/>
    <property type="molecule type" value="Genomic_DNA"/>
</dbReference>